<gene>
    <name evidence="3" type="ORF">GCM10023235_69850</name>
</gene>
<dbReference type="InterPro" id="IPR008928">
    <property type="entry name" value="6-hairpin_glycosidase_sf"/>
</dbReference>
<feature type="chain" id="PRO_5046611786" description="CBM6 domain-containing protein" evidence="1">
    <location>
        <begin position="22"/>
        <end position="782"/>
    </location>
</feature>
<keyword evidence="4" id="KW-1185">Reference proteome</keyword>
<dbReference type="InterPro" id="IPR008979">
    <property type="entry name" value="Galactose-bd-like_sf"/>
</dbReference>
<dbReference type="RefSeq" id="WP_345700908.1">
    <property type="nucleotide sequence ID" value="NZ_BAABIS010000001.1"/>
</dbReference>
<evidence type="ECO:0000313" key="3">
    <source>
        <dbReference type="EMBL" id="GAA4879632.1"/>
    </source>
</evidence>
<dbReference type="Gene3D" id="2.60.120.260">
    <property type="entry name" value="Galactose-binding domain-like"/>
    <property type="match status" value="2"/>
</dbReference>
<accession>A0ABP9EHY4</accession>
<reference evidence="4" key="1">
    <citation type="journal article" date="2019" name="Int. J. Syst. Evol. Microbiol.">
        <title>The Global Catalogue of Microorganisms (GCM) 10K type strain sequencing project: providing services to taxonomists for standard genome sequencing and annotation.</title>
        <authorList>
            <consortium name="The Broad Institute Genomics Platform"/>
            <consortium name="The Broad Institute Genome Sequencing Center for Infectious Disease"/>
            <person name="Wu L."/>
            <person name="Ma J."/>
        </authorList>
    </citation>
    <scope>NUCLEOTIDE SEQUENCE [LARGE SCALE GENOMIC DNA]</scope>
    <source>
        <strain evidence="4">JCM 13006</strain>
    </source>
</reference>
<dbReference type="InterPro" id="IPR005084">
    <property type="entry name" value="CBM6"/>
</dbReference>
<dbReference type="InterPro" id="IPR012341">
    <property type="entry name" value="6hp_glycosidase-like_sf"/>
</dbReference>
<evidence type="ECO:0000313" key="4">
    <source>
        <dbReference type="Proteomes" id="UP001501752"/>
    </source>
</evidence>
<evidence type="ECO:0000256" key="1">
    <source>
        <dbReference type="SAM" id="SignalP"/>
    </source>
</evidence>
<feature type="signal peptide" evidence="1">
    <location>
        <begin position="1"/>
        <end position="21"/>
    </location>
</feature>
<organism evidence="3 4">
    <name type="scientific">Kitasatospora terrestris</name>
    <dbReference type="NCBI Taxonomy" id="258051"/>
    <lineage>
        <taxon>Bacteria</taxon>
        <taxon>Bacillati</taxon>
        <taxon>Actinomycetota</taxon>
        <taxon>Actinomycetes</taxon>
        <taxon>Kitasatosporales</taxon>
        <taxon>Streptomycetaceae</taxon>
        <taxon>Kitasatospora</taxon>
    </lineage>
</organism>
<feature type="domain" description="CBM6" evidence="2">
    <location>
        <begin position="173"/>
        <end position="294"/>
    </location>
</feature>
<sequence length="782" mass="81659">MRPFRPTRAALLAAICLTASLAPLGALPPAAALSPGALAVANPGFEQGATGWNLTAGTGTATNNPHAGTRLAYLDAGAGKKIWQTVTATGDGSYDVSAWIATGAAGGAFTVRVNGTAAGSLALPSRAAYARYTLPGIAVHSGDQVEIAFTSGTGWINADDVSVAASGPAAVNPGFEQGANGWNFTTGTGTATNNPHAGTRLAYLDAGAGKKVWQTVTARTSGAYSVSAWIATGAAGGAFTVRVNGTTAGSVALPARSGYARYTVGRFGVNPGDQVEIAVTSGTGWINVDDVMVSPAPAVDPQVTSSDPRIAALFDWAKRKAGSWVQLPGSSGPVNVDENNTSGTGSATYEASYWAGYAHRSAFYSRDTSHQVAGAAALGLGTENLSMLGAFAATSTAEQQYYPVWALNFDDRTNLSIDYYSPTNFVREVPAAFDLVEQADKAYRWSGDPAWVEDRALWDYYRHATKEFVELHDSAKPNGVAEGTGNGIFSGAASYDESGGEHFAEAGDSIGAQYQAFLAMADLAAGKGDSTLSAQYAQKAADLKTYFNTTWSGTGSGAAMVRGYSTSGTPVTGWGKENSWFMPMKRIIDPGPRNDAYLDYVDQQAAGADRPANIEAYTYLPDTFFAHNRNDTAWKWMQYVYDRRDDQHTVAQQGPNGDYPEVSFTLVGQTVEGLMGVAPNAPARSLATAPHLPTGTGWLQISDLAIGHNTFTLRHDGATRSTLTNTTGADAYTWEARFPGTRATVTVNGVARAATTRTVDGTVYSCATVTVAPGATVTVDAS</sequence>
<dbReference type="Gene3D" id="1.50.10.10">
    <property type="match status" value="1"/>
</dbReference>
<dbReference type="SUPFAM" id="SSF49785">
    <property type="entry name" value="Galactose-binding domain-like"/>
    <property type="match status" value="2"/>
</dbReference>
<dbReference type="EMBL" id="BAABIS010000001">
    <property type="protein sequence ID" value="GAA4879632.1"/>
    <property type="molecule type" value="Genomic_DNA"/>
</dbReference>
<proteinExistence type="predicted"/>
<name>A0ABP9EHY4_9ACTN</name>
<keyword evidence="1" id="KW-0732">Signal</keyword>
<dbReference type="SUPFAM" id="SSF48208">
    <property type="entry name" value="Six-hairpin glycosidases"/>
    <property type="match status" value="1"/>
</dbReference>
<protein>
    <recommendedName>
        <fullName evidence="2">CBM6 domain-containing protein</fullName>
    </recommendedName>
</protein>
<dbReference type="Proteomes" id="UP001501752">
    <property type="component" value="Unassembled WGS sequence"/>
</dbReference>
<comment type="caution">
    <text evidence="3">The sequence shown here is derived from an EMBL/GenBank/DDBJ whole genome shotgun (WGS) entry which is preliminary data.</text>
</comment>
<evidence type="ECO:0000259" key="2">
    <source>
        <dbReference type="PROSITE" id="PS51175"/>
    </source>
</evidence>
<dbReference type="PROSITE" id="PS51175">
    <property type="entry name" value="CBM6"/>
    <property type="match status" value="1"/>
</dbReference>